<feature type="transmembrane region" description="Helical" evidence="9">
    <location>
        <begin position="327"/>
        <end position="349"/>
    </location>
</feature>
<dbReference type="GO" id="GO:0016020">
    <property type="term" value="C:membrane"/>
    <property type="evidence" value="ECO:0007669"/>
    <property type="project" value="UniProtKB-SubCell"/>
</dbReference>
<evidence type="ECO:0000256" key="6">
    <source>
        <dbReference type="ARBA" id="ARBA00023136"/>
    </source>
</evidence>
<keyword evidence="6 9" id="KW-0472">Membrane</keyword>
<dbReference type="SUPFAM" id="SSF144091">
    <property type="entry name" value="Rhomboid-like"/>
    <property type="match status" value="1"/>
</dbReference>
<dbReference type="InterPro" id="IPR011992">
    <property type="entry name" value="EF-hand-dom_pair"/>
</dbReference>
<dbReference type="GO" id="GO:0005509">
    <property type="term" value="F:calcium ion binding"/>
    <property type="evidence" value="ECO:0007669"/>
    <property type="project" value="InterPro"/>
</dbReference>
<dbReference type="Gene3D" id="1.20.1540.10">
    <property type="entry name" value="Rhomboid-like"/>
    <property type="match status" value="1"/>
</dbReference>
<dbReference type="InterPro" id="IPR051739">
    <property type="entry name" value="Rhomboid_IM_Serine_Proteases"/>
</dbReference>
<dbReference type="InterPro" id="IPR035952">
    <property type="entry name" value="Rhomboid-like_sf"/>
</dbReference>
<dbReference type="PANTHER" id="PTHR45840:SF8">
    <property type="entry name" value="RHOMBOID PROTEASE"/>
    <property type="match status" value="1"/>
</dbReference>
<comment type="similarity">
    <text evidence="2 7">Belongs to the peptidase S54 family.</text>
</comment>
<dbReference type="SMART" id="SM00054">
    <property type="entry name" value="EFh"/>
    <property type="match status" value="2"/>
</dbReference>
<dbReference type="Proteomes" id="UP001168821">
    <property type="component" value="Unassembled WGS sequence"/>
</dbReference>
<feature type="domain" description="EF-hand" evidence="10">
    <location>
        <begin position="16"/>
        <end position="51"/>
    </location>
</feature>
<dbReference type="PANTHER" id="PTHR45840">
    <property type="entry name" value="RHOMBOID-RELATED PROTEIN"/>
    <property type="match status" value="1"/>
</dbReference>
<dbReference type="FunFam" id="1.20.1540.10:FF:000024">
    <property type="entry name" value="Blast:Protein rhomboid"/>
    <property type="match status" value="1"/>
</dbReference>
<keyword evidence="3 9" id="KW-0812">Transmembrane</keyword>
<dbReference type="Pfam" id="PF01694">
    <property type="entry name" value="Rhomboid"/>
    <property type="match status" value="1"/>
</dbReference>
<organism evidence="11 12">
    <name type="scientific">Zophobas morio</name>
    <dbReference type="NCBI Taxonomy" id="2755281"/>
    <lineage>
        <taxon>Eukaryota</taxon>
        <taxon>Metazoa</taxon>
        <taxon>Ecdysozoa</taxon>
        <taxon>Arthropoda</taxon>
        <taxon>Hexapoda</taxon>
        <taxon>Insecta</taxon>
        <taxon>Pterygota</taxon>
        <taxon>Neoptera</taxon>
        <taxon>Endopterygota</taxon>
        <taxon>Coleoptera</taxon>
        <taxon>Polyphaga</taxon>
        <taxon>Cucujiformia</taxon>
        <taxon>Tenebrionidae</taxon>
        <taxon>Zophobas</taxon>
    </lineage>
</organism>
<accession>A0AA38I9E3</accession>
<protein>
    <recommendedName>
        <fullName evidence="10">EF-hand domain-containing protein</fullName>
    </recommendedName>
</protein>
<evidence type="ECO:0000259" key="10">
    <source>
        <dbReference type="PROSITE" id="PS50222"/>
    </source>
</evidence>
<evidence type="ECO:0000256" key="4">
    <source>
        <dbReference type="ARBA" id="ARBA00022837"/>
    </source>
</evidence>
<feature type="active site" evidence="8">
    <location>
        <position position="300"/>
    </location>
</feature>
<dbReference type="CDD" id="cd00051">
    <property type="entry name" value="EFh"/>
    <property type="match status" value="1"/>
</dbReference>
<dbReference type="PIRSF" id="PIRSF037470">
    <property type="entry name" value="Rhomboid"/>
    <property type="match status" value="1"/>
</dbReference>
<evidence type="ECO:0000256" key="8">
    <source>
        <dbReference type="PIRSR" id="PIRSR037470-50"/>
    </source>
</evidence>
<proteinExistence type="inferred from homology"/>
<dbReference type="Pfam" id="PF13499">
    <property type="entry name" value="EF-hand_7"/>
    <property type="match status" value="1"/>
</dbReference>
<dbReference type="InterPro" id="IPR018247">
    <property type="entry name" value="EF_Hand_1_Ca_BS"/>
</dbReference>
<dbReference type="PROSITE" id="PS50222">
    <property type="entry name" value="EF_HAND_2"/>
    <property type="match status" value="2"/>
</dbReference>
<feature type="transmembrane region" description="Helical" evidence="9">
    <location>
        <begin position="236"/>
        <end position="256"/>
    </location>
</feature>
<keyword evidence="5 9" id="KW-1133">Transmembrane helix</keyword>
<dbReference type="EMBL" id="JALNTZ010000005">
    <property type="protein sequence ID" value="KAJ3651154.1"/>
    <property type="molecule type" value="Genomic_DNA"/>
</dbReference>
<keyword evidence="4" id="KW-0106">Calcium</keyword>
<dbReference type="AlphaFoldDB" id="A0AA38I9E3"/>
<evidence type="ECO:0000256" key="3">
    <source>
        <dbReference type="ARBA" id="ARBA00022692"/>
    </source>
</evidence>
<feature type="transmembrane region" description="Helical" evidence="9">
    <location>
        <begin position="295"/>
        <end position="315"/>
    </location>
</feature>
<comment type="subcellular location">
    <subcellularLocation>
        <location evidence="1">Membrane</location>
        <topology evidence="1">Multi-pass membrane protein</topology>
    </subcellularLocation>
</comment>
<feature type="transmembrane region" description="Helical" evidence="9">
    <location>
        <begin position="176"/>
        <end position="201"/>
    </location>
</feature>
<comment type="caution">
    <text evidence="11">The sequence shown here is derived from an EMBL/GenBank/DDBJ whole genome shotgun (WGS) entry which is preliminary data.</text>
</comment>
<dbReference type="InterPro" id="IPR002048">
    <property type="entry name" value="EF_hand_dom"/>
</dbReference>
<dbReference type="InterPro" id="IPR017213">
    <property type="entry name" value="Peptidase_S54_rhomboid_met"/>
</dbReference>
<feature type="transmembrane region" description="Helical" evidence="9">
    <location>
        <begin position="213"/>
        <end position="230"/>
    </location>
</feature>
<evidence type="ECO:0000256" key="1">
    <source>
        <dbReference type="ARBA" id="ARBA00004141"/>
    </source>
</evidence>
<feature type="transmembrane region" description="Helical" evidence="9">
    <location>
        <begin position="268"/>
        <end position="289"/>
    </location>
</feature>
<gene>
    <name evidence="11" type="ORF">Zmor_017210</name>
</gene>
<dbReference type="PROSITE" id="PS00018">
    <property type="entry name" value="EF_HAND_1"/>
    <property type="match status" value="2"/>
</dbReference>
<feature type="active site" description="Nucleophile" evidence="8">
    <location>
        <position position="240"/>
    </location>
</feature>
<evidence type="ECO:0000256" key="5">
    <source>
        <dbReference type="ARBA" id="ARBA00022989"/>
    </source>
</evidence>
<dbReference type="SUPFAM" id="SSF47473">
    <property type="entry name" value="EF-hand"/>
    <property type="match status" value="1"/>
</dbReference>
<dbReference type="Gene3D" id="1.10.238.10">
    <property type="entry name" value="EF-hand"/>
    <property type="match status" value="1"/>
</dbReference>
<feature type="domain" description="EF-hand" evidence="10">
    <location>
        <begin position="54"/>
        <end position="89"/>
    </location>
</feature>
<sequence>MAHDEANSEAPLHDRRKNEYYRSIFNRYDSDHDGFINIQELNNMIESREYEHDIPGHVVRKIHQMADQNNDDRIDFTEFVDMINNPDLQYVFGHYVNRYIQMVVPRRPAPTEIDGLYEEQYTCYPPAVGMLVISIIEVIFFCVDEAIDAGSTNTATGPISSTFIYDPYRRKEAWRFLTYMFVHVGAFHLFVNLLVQILLGIPLEMVHRWWRVLLIYFSGVVAGSLATSIADPSVKLAGASGGVYALITAHIATIIMNWKEMSFPIVQLFLFLLVTVSDIGTAIYNRYVLDMQENIGYVAHFAGAAAGLLVGLNVLRNLEVTKAEKIVWWVSIVTYVILMGAAIIWNLAWPAYFPQVKQE</sequence>
<evidence type="ECO:0000256" key="9">
    <source>
        <dbReference type="SAM" id="Phobius"/>
    </source>
</evidence>
<dbReference type="GO" id="GO:0004252">
    <property type="term" value="F:serine-type endopeptidase activity"/>
    <property type="evidence" value="ECO:0007669"/>
    <property type="project" value="UniProtKB-UniRule"/>
</dbReference>
<evidence type="ECO:0000256" key="7">
    <source>
        <dbReference type="PIRNR" id="PIRNR037470"/>
    </source>
</evidence>
<evidence type="ECO:0000256" key="2">
    <source>
        <dbReference type="ARBA" id="ARBA00009045"/>
    </source>
</evidence>
<evidence type="ECO:0000313" key="12">
    <source>
        <dbReference type="Proteomes" id="UP001168821"/>
    </source>
</evidence>
<name>A0AA38I9E3_9CUCU</name>
<dbReference type="InterPro" id="IPR022764">
    <property type="entry name" value="Peptidase_S54_rhomboid_dom"/>
</dbReference>
<reference evidence="11" key="1">
    <citation type="journal article" date="2023" name="G3 (Bethesda)">
        <title>Whole genome assemblies of Zophobas morio and Tenebrio molitor.</title>
        <authorList>
            <person name="Kaur S."/>
            <person name="Stinson S.A."/>
            <person name="diCenzo G.C."/>
        </authorList>
    </citation>
    <scope>NUCLEOTIDE SEQUENCE</scope>
    <source>
        <strain evidence="11">QUZm001</strain>
    </source>
</reference>
<keyword evidence="12" id="KW-1185">Reference proteome</keyword>
<evidence type="ECO:0000313" key="11">
    <source>
        <dbReference type="EMBL" id="KAJ3651154.1"/>
    </source>
</evidence>